<evidence type="ECO:0000256" key="1">
    <source>
        <dbReference type="ARBA" id="ARBA00004123"/>
    </source>
</evidence>
<evidence type="ECO:0000256" key="4">
    <source>
        <dbReference type="ARBA" id="ARBA00022490"/>
    </source>
</evidence>
<comment type="similarity">
    <text evidence="3">Belongs to the RNase PH family.</text>
</comment>
<dbReference type="EMBL" id="BLKM01009479">
    <property type="protein sequence ID" value="GFG36743.1"/>
    <property type="molecule type" value="Genomic_DNA"/>
</dbReference>
<keyword evidence="8" id="KW-0539">Nucleus</keyword>
<protein>
    <recommendedName>
        <fullName evidence="9">Exoribonuclease phosphorolytic domain-containing protein</fullName>
    </recommendedName>
</protein>
<evidence type="ECO:0000256" key="3">
    <source>
        <dbReference type="ARBA" id="ARBA00006678"/>
    </source>
</evidence>
<comment type="subcellular location">
    <subcellularLocation>
        <location evidence="2">Cytoplasm</location>
    </subcellularLocation>
    <subcellularLocation>
        <location evidence="1">Nucleus</location>
    </subcellularLocation>
</comment>
<dbReference type="GO" id="GO:0006364">
    <property type="term" value="P:rRNA processing"/>
    <property type="evidence" value="ECO:0007669"/>
    <property type="project" value="UniProtKB-KW"/>
</dbReference>
<feature type="domain" description="Exoribonuclease phosphorolytic" evidence="9">
    <location>
        <begin position="50"/>
        <end position="177"/>
    </location>
</feature>
<reference evidence="11" key="1">
    <citation type="submission" date="2020-01" db="EMBL/GenBank/DDBJ databases">
        <title>Draft genome sequence of the Termite Coptotermes fromosanus.</title>
        <authorList>
            <person name="Itakura S."/>
            <person name="Yosikawa Y."/>
            <person name="Umezawa K."/>
        </authorList>
    </citation>
    <scope>NUCLEOTIDE SEQUENCE [LARGE SCALE GENOMIC DNA]</scope>
</reference>
<evidence type="ECO:0000313" key="10">
    <source>
        <dbReference type="EMBL" id="GFG36743.1"/>
    </source>
</evidence>
<dbReference type="FunCoup" id="A0A6L2PVT0">
    <property type="interactions" value="43"/>
</dbReference>
<keyword evidence="6" id="KW-0271">Exosome</keyword>
<organism evidence="10 11">
    <name type="scientific">Coptotermes formosanus</name>
    <name type="common">Formosan subterranean termite</name>
    <dbReference type="NCBI Taxonomy" id="36987"/>
    <lineage>
        <taxon>Eukaryota</taxon>
        <taxon>Metazoa</taxon>
        <taxon>Ecdysozoa</taxon>
        <taxon>Arthropoda</taxon>
        <taxon>Hexapoda</taxon>
        <taxon>Insecta</taxon>
        <taxon>Pterygota</taxon>
        <taxon>Neoptera</taxon>
        <taxon>Polyneoptera</taxon>
        <taxon>Dictyoptera</taxon>
        <taxon>Blattodea</taxon>
        <taxon>Blattoidea</taxon>
        <taxon>Termitoidae</taxon>
        <taxon>Rhinotermitidae</taxon>
        <taxon>Coptotermes</taxon>
    </lineage>
</organism>
<dbReference type="InterPro" id="IPR001247">
    <property type="entry name" value="ExoRNase_PH_dom1"/>
</dbReference>
<evidence type="ECO:0000256" key="2">
    <source>
        <dbReference type="ARBA" id="ARBA00004496"/>
    </source>
</evidence>
<keyword evidence="11" id="KW-1185">Reference proteome</keyword>
<dbReference type="Pfam" id="PF01138">
    <property type="entry name" value="RNase_PH"/>
    <property type="match status" value="1"/>
</dbReference>
<evidence type="ECO:0000313" key="11">
    <source>
        <dbReference type="Proteomes" id="UP000502823"/>
    </source>
</evidence>
<dbReference type="GO" id="GO:0005730">
    <property type="term" value="C:nucleolus"/>
    <property type="evidence" value="ECO:0007669"/>
    <property type="project" value="TreeGrafter"/>
</dbReference>
<keyword evidence="7" id="KW-0694">RNA-binding</keyword>
<dbReference type="GO" id="GO:0071051">
    <property type="term" value="P:poly(A)-dependent snoRNA 3'-end processing"/>
    <property type="evidence" value="ECO:0007669"/>
    <property type="project" value="TreeGrafter"/>
</dbReference>
<dbReference type="CDD" id="cd11371">
    <property type="entry name" value="RNase_PH_MTR3"/>
    <property type="match status" value="1"/>
</dbReference>
<sequence>MPVDSRRLQGPENANSYTLYLPNSNTCRGLLNDLITNDKKRKDGRGLSDHRRIYMKTGVVSQAKGSAYIEQNNTKVICSVFDPREIPRKSDYSVNGELYCEFKFAPFSCIKWRSHQPDAFEKECSLILRRSLEPAVCRHEFPNFQVDVYALVLENDGSALAAAITCAGLALADASVPMYDLVVAATLGIHGDNKFLDPSAEEESLCNISPPDGRSHNHGIITAAFSPAHQQMSDFAQSGVMDIECVTSSIEVLREACEIIYPLSQQCLLKSVTKVFKKKQTETKLDISSDKIEY</sequence>
<proteinExistence type="inferred from homology"/>
<dbReference type="SUPFAM" id="SSF55666">
    <property type="entry name" value="Ribonuclease PH domain 2-like"/>
    <property type="match status" value="1"/>
</dbReference>
<evidence type="ECO:0000256" key="8">
    <source>
        <dbReference type="ARBA" id="ARBA00023242"/>
    </source>
</evidence>
<dbReference type="InterPro" id="IPR050080">
    <property type="entry name" value="RNase_PH"/>
</dbReference>
<dbReference type="GO" id="GO:0016075">
    <property type="term" value="P:rRNA catabolic process"/>
    <property type="evidence" value="ECO:0007669"/>
    <property type="project" value="TreeGrafter"/>
</dbReference>
<dbReference type="GO" id="GO:0003723">
    <property type="term" value="F:RNA binding"/>
    <property type="evidence" value="ECO:0007669"/>
    <property type="project" value="UniProtKB-KW"/>
</dbReference>
<dbReference type="GO" id="GO:0000176">
    <property type="term" value="C:nuclear exosome (RNase complex)"/>
    <property type="evidence" value="ECO:0007669"/>
    <property type="project" value="TreeGrafter"/>
</dbReference>
<dbReference type="GO" id="GO:0034475">
    <property type="term" value="P:U4 snRNA 3'-end processing"/>
    <property type="evidence" value="ECO:0007669"/>
    <property type="project" value="TreeGrafter"/>
</dbReference>
<accession>A0A6L2PVT0</accession>
<keyword evidence="4" id="KW-0963">Cytoplasm</keyword>
<dbReference type="InParanoid" id="A0A6L2PVT0"/>
<gene>
    <name evidence="10" type="ORF">Cfor_00888</name>
</gene>
<dbReference type="GO" id="GO:0071028">
    <property type="term" value="P:nuclear mRNA surveillance"/>
    <property type="evidence" value="ECO:0007669"/>
    <property type="project" value="TreeGrafter"/>
</dbReference>
<dbReference type="GO" id="GO:0000177">
    <property type="term" value="C:cytoplasmic exosome (RNase complex)"/>
    <property type="evidence" value="ECO:0007669"/>
    <property type="project" value="TreeGrafter"/>
</dbReference>
<keyword evidence="5" id="KW-0698">rRNA processing</keyword>
<dbReference type="Gene3D" id="3.30.230.70">
    <property type="entry name" value="GHMP Kinase, N-terminal domain"/>
    <property type="match status" value="1"/>
</dbReference>
<dbReference type="InterPro" id="IPR027408">
    <property type="entry name" value="PNPase/RNase_PH_dom_sf"/>
</dbReference>
<dbReference type="AlphaFoldDB" id="A0A6L2PVT0"/>
<name>A0A6L2PVT0_COPFO</name>
<evidence type="ECO:0000259" key="9">
    <source>
        <dbReference type="Pfam" id="PF01138"/>
    </source>
</evidence>
<dbReference type="SUPFAM" id="SSF54211">
    <property type="entry name" value="Ribosomal protein S5 domain 2-like"/>
    <property type="match status" value="1"/>
</dbReference>
<dbReference type="InterPro" id="IPR020568">
    <property type="entry name" value="Ribosomal_Su5_D2-typ_SF"/>
</dbReference>
<dbReference type="PANTHER" id="PTHR11953:SF2">
    <property type="entry name" value="EXOSOME COMPLEX COMPONENT MTR3"/>
    <property type="match status" value="1"/>
</dbReference>
<dbReference type="PANTHER" id="PTHR11953">
    <property type="entry name" value="EXOSOME COMPLEX COMPONENT"/>
    <property type="match status" value="1"/>
</dbReference>
<dbReference type="InterPro" id="IPR036345">
    <property type="entry name" value="ExoRNase_PH_dom2_sf"/>
</dbReference>
<dbReference type="Proteomes" id="UP000502823">
    <property type="component" value="Unassembled WGS sequence"/>
</dbReference>
<evidence type="ECO:0000256" key="7">
    <source>
        <dbReference type="ARBA" id="ARBA00022884"/>
    </source>
</evidence>
<evidence type="ECO:0000256" key="5">
    <source>
        <dbReference type="ARBA" id="ARBA00022552"/>
    </source>
</evidence>
<comment type="caution">
    <text evidence="10">The sequence shown here is derived from an EMBL/GenBank/DDBJ whole genome shotgun (WGS) entry which is preliminary data.</text>
</comment>
<evidence type="ECO:0000256" key="6">
    <source>
        <dbReference type="ARBA" id="ARBA00022835"/>
    </source>
</evidence>
<dbReference type="OrthoDB" id="2504340at2759"/>